<proteinExistence type="inferred from homology"/>
<dbReference type="InterPro" id="IPR036390">
    <property type="entry name" value="WH_DNA-bd_sf"/>
</dbReference>
<keyword evidence="5" id="KW-1185">Reference proteome</keyword>
<reference evidence="4 5" key="3">
    <citation type="journal article" date="2012" name="Stand. Genomic Sci.">
        <title>Complete Genome Sequence of Clostridium clariflavum DSM 19732.</title>
        <authorList>
            <person name="Izquierdo J.A."/>
            <person name="Goodwin L."/>
            <person name="Davenport K.W."/>
            <person name="Teshima H."/>
            <person name="Bruce D."/>
            <person name="Detter C."/>
            <person name="Tapia R."/>
            <person name="Han S."/>
            <person name="Land M."/>
            <person name="Hauser L."/>
            <person name="Jeffries C.D."/>
            <person name="Han J."/>
            <person name="Pitluck S."/>
            <person name="Nolan M."/>
            <person name="Chen A."/>
            <person name="Huntemann M."/>
            <person name="Mavromatis K."/>
            <person name="Mikhailova N."/>
            <person name="Liolios K."/>
            <person name="Woyke T."/>
            <person name="Lynd L.R."/>
        </authorList>
    </citation>
    <scope>NUCLEOTIDE SEQUENCE [LARGE SCALE GENOMIC DNA]</scope>
    <source>
        <strain evidence="4">DSM 19732</strain>
        <strain evidence="5">DSM 19732 / NBRC 101661 / EBR45</strain>
    </source>
</reference>
<dbReference type="InterPro" id="IPR054353">
    <property type="entry name" value="IstA-like_C"/>
</dbReference>
<reference evidence="4" key="2">
    <citation type="submission" date="2011-12" db="EMBL/GenBank/DDBJ databases">
        <authorList>
            <consortium name="US DOE Joint Genome Institute"/>
            <person name="Lucas S."/>
            <person name="Han J."/>
            <person name="Lapidus A."/>
            <person name="Cheng J.-F."/>
            <person name="Goodwin L."/>
            <person name="Pitluck S."/>
            <person name="Peters L."/>
            <person name="Teshima H."/>
            <person name="Detter J.C."/>
            <person name="Han C."/>
            <person name="Tapia R."/>
            <person name="Land M."/>
            <person name="Hauser L."/>
            <person name="Kyrpides N."/>
            <person name="Ivanova N."/>
            <person name="Pagani I."/>
            <person name="Kitzmiller T."/>
            <person name="Lynd L."/>
            <person name="Izquierdo J."/>
            <person name="Woyke T."/>
        </authorList>
    </citation>
    <scope>NUCLEOTIDE SEQUENCE</scope>
    <source>
        <strain evidence="4">DSM 19732</strain>
    </source>
</reference>
<dbReference type="HOGENOM" id="CLU_2286577_0_0_9"/>
<dbReference type="Gene3D" id="3.30.420.10">
    <property type="entry name" value="Ribonuclease H-like superfamily/Ribonuclease H"/>
    <property type="match status" value="1"/>
</dbReference>
<comment type="similarity">
    <text evidence="1">Belongs to the transposase IS21/IS408/IS1162 family.</text>
</comment>
<dbReference type="PROSITE" id="PS50994">
    <property type="entry name" value="INTEGRASE"/>
    <property type="match status" value="1"/>
</dbReference>
<gene>
    <name evidence="3" type="ordered locus">Clocl_0844</name>
    <name evidence="4" type="ordered locus">Clocl_1652</name>
</gene>
<accession>G8LSH1</accession>
<dbReference type="PANTHER" id="PTHR35004:SF6">
    <property type="entry name" value="TRANSPOSASE"/>
    <property type="match status" value="1"/>
</dbReference>
<dbReference type="GO" id="GO:0015074">
    <property type="term" value="P:DNA integration"/>
    <property type="evidence" value="ECO:0007669"/>
    <property type="project" value="InterPro"/>
</dbReference>
<dbReference type="KEGG" id="ccl:Clocl_0844"/>
<dbReference type="PANTHER" id="PTHR35004">
    <property type="entry name" value="TRANSPOSASE RV3428C-RELATED"/>
    <property type="match status" value="1"/>
</dbReference>
<dbReference type="EMBL" id="CP003065">
    <property type="protein sequence ID" value="AEV68275.1"/>
    <property type="molecule type" value="Genomic_DNA"/>
</dbReference>
<dbReference type="SUPFAM" id="SSF46785">
    <property type="entry name" value="Winged helix' DNA-binding domain"/>
    <property type="match status" value="1"/>
</dbReference>
<dbReference type="InterPro" id="IPR001584">
    <property type="entry name" value="Integrase_cat-core"/>
</dbReference>
<dbReference type="STRING" id="720554.Clocl_0844"/>
<dbReference type="Pfam" id="PF22483">
    <property type="entry name" value="Mu-transpos_C_2"/>
    <property type="match status" value="1"/>
</dbReference>
<dbReference type="AlphaFoldDB" id="G8LSH1"/>
<organism evidence="4 5">
    <name type="scientific">Acetivibrio clariflavus (strain DSM 19732 / NBRC 101661 / EBR45)</name>
    <name type="common">Clostridium clariflavum</name>
    <dbReference type="NCBI Taxonomy" id="720554"/>
    <lineage>
        <taxon>Bacteria</taxon>
        <taxon>Bacillati</taxon>
        <taxon>Bacillota</taxon>
        <taxon>Clostridia</taxon>
        <taxon>Eubacteriales</taxon>
        <taxon>Oscillospiraceae</taxon>
        <taxon>Acetivibrio</taxon>
    </lineage>
</organism>
<dbReference type="eggNOG" id="COG4584">
    <property type="taxonomic scope" value="Bacteria"/>
</dbReference>
<dbReference type="InterPro" id="IPR036397">
    <property type="entry name" value="RNaseH_sf"/>
</dbReference>
<evidence type="ECO:0000259" key="2">
    <source>
        <dbReference type="PROSITE" id="PS50994"/>
    </source>
</evidence>
<dbReference type="InterPro" id="IPR012337">
    <property type="entry name" value="RNaseH-like_sf"/>
</dbReference>
<dbReference type="GO" id="GO:0003676">
    <property type="term" value="F:nucleic acid binding"/>
    <property type="evidence" value="ECO:0007669"/>
    <property type="project" value="InterPro"/>
</dbReference>
<dbReference type="SUPFAM" id="SSF53098">
    <property type="entry name" value="Ribonuclease H-like"/>
    <property type="match status" value="1"/>
</dbReference>
<feature type="domain" description="Integrase catalytic" evidence="2">
    <location>
        <begin position="111"/>
        <end position="286"/>
    </location>
</feature>
<dbReference type="Proteomes" id="UP000005435">
    <property type="component" value="Chromosome"/>
</dbReference>
<name>G8LSH1_ACECE</name>
<dbReference type="EMBL" id="CP003065">
    <property type="protein sequence ID" value="AEV67533.1"/>
    <property type="molecule type" value="Genomic_DNA"/>
</dbReference>
<sequence>MLGVAMHTTIQTLSKKGYNKTQIAKILEIDRKTVRRVLNELNEKGIVERKETCSILDPYKEYIQIQVTKDLKAIRIYQDLVREFGFQGSYDTVKKYVAKIKKSPPKAYMVLHSFPGEEAQVDFGYIGTIKLPDGKYKKAWVFVMELSYSRYMYVQIVFDQSISTFIDCHKKAFRYFGGVPQNVKIDNLKAAVLEADFYEPVVQRNYAAFASHYGFSPEPCRVATPTDKGKVESNIKYVKDNCFKAREFKDIDEAKAFLMEWLETIANVRIHGTTKKVPSEEFNSYEKEKLLPLPTEEYNISEITSATVMPNCHISYRGNYYSVPYAYIGEEVDIVIIDNLLKAVYKDKEIALHPVEKNEKGKFFTDKNHYPDYKNITANEIKSRYREKMSEIGKHAAIFFEKFLEQVETKYNYRAIAGIISLKKKYDNATIDNACHRAYMYNALKYKTVKRICEQGIDLLPVETNQTYINSEETFLSRPLSEYSKLLN</sequence>
<reference evidence="5" key="1">
    <citation type="submission" date="2011-12" db="EMBL/GenBank/DDBJ databases">
        <title>Complete sequence of Clostridium clariflavum DSM 19732.</title>
        <authorList>
            <consortium name="US DOE Joint Genome Institute"/>
            <person name="Lucas S."/>
            <person name="Han J."/>
            <person name="Lapidus A."/>
            <person name="Cheng J.-F."/>
            <person name="Goodwin L."/>
            <person name="Pitluck S."/>
            <person name="Peters L."/>
            <person name="Teshima H."/>
            <person name="Detter J.C."/>
            <person name="Han C."/>
            <person name="Tapia R."/>
            <person name="Land M."/>
            <person name="Hauser L."/>
            <person name="Kyrpides N."/>
            <person name="Ivanova N."/>
            <person name="Pagani I."/>
            <person name="Kitzmiller T."/>
            <person name="Lynd L."/>
            <person name="Izquierdo J."/>
            <person name="Woyke T."/>
        </authorList>
    </citation>
    <scope>NUCLEOTIDE SEQUENCE [LARGE SCALE GENOMIC DNA]</scope>
    <source>
        <strain evidence="5">DSM 19732 / NBRC 101661 / EBR45</strain>
    </source>
</reference>
<dbReference type="KEGG" id="ccl:Clocl_1652"/>
<dbReference type="CDD" id="cd00090">
    <property type="entry name" value="HTH_ARSR"/>
    <property type="match status" value="1"/>
</dbReference>
<dbReference type="InterPro" id="IPR011991">
    <property type="entry name" value="ArsR-like_HTH"/>
</dbReference>
<evidence type="ECO:0000256" key="1">
    <source>
        <dbReference type="ARBA" id="ARBA00009277"/>
    </source>
</evidence>
<dbReference type="Gene3D" id="1.10.10.60">
    <property type="entry name" value="Homeodomain-like"/>
    <property type="match status" value="1"/>
</dbReference>
<evidence type="ECO:0000313" key="5">
    <source>
        <dbReference type="Proteomes" id="UP000005435"/>
    </source>
</evidence>
<dbReference type="NCBIfam" id="NF033546">
    <property type="entry name" value="transpos_IS21"/>
    <property type="match status" value="1"/>
</dbReference>
<protein>
    <submittedName>
        <fullName evidence="4">Transposase</fullName>
    </submittedName>
</protein>
<evidence type="ECO:0000313" key="3">
    <source>
        <dbReference type="EMBL" id="AEV67533.1"/>
    </source>
</evidence>
<evidence type="ECO:0000313" key="4">
    <source>
        <dbReference type="EMBL" id="AEV68275.1"/>
    </source>
</evidence>
<dbReference type="Pfam" id="PF00665">
    <property type="entry name" value="rve"/>
    <property type="match status" value="1"/>
</dbReference>